<proteinExistence type="predicted"/>
<sequence length="733" mass="83475">MKGISPWAINAMDRFRGNYTEHDQTTIQKLNFKIIDTGDSLWIKLEKKNCEPIFFRTCFSPGGNLENLKIRQSADQIHFTASTTMGEFKIKISIEEDDFAILKYSCTLKLREATTIPFWPRDILTIGSLSSPQKDMGDIRHSQVGNRTGLLYVDFPERSLRMLYFQNLTSLCPYAEQTGTSLGDVVGGEVPEVGLALPPSPTQELAKGTEIQLSDALVCFKEYKKSKDNLSRDYLDMLASIYTRIEKPETSYKNWPEILEKGMKDLIESPGCWSQLDGHRYFNAYVSDYETPPEIMVQLAVLLPLQDYVEWSGKSLDVIKTIKEGLPSFYNQKLKTLMRWHPAAESKLKGDEEQKIPMVMDSWYLHHPMLNLSRLALKGDKVAKDLFLDSLGFVIKVAKKFHYDWPVFYKMDTLEIIKAETKPGEGGEKDVPGLYAHVMLQAFELTKNNKYLLEAEKAANKLVKIGFKLMYQANNTAFSAGALLRLYKLTGKKKYLELSYTCLASIFQNVQLWDCNYGFGKHFPTFFSLFPLIDAPYTAAYEEQEVFCAFHDYLDHAAGVEIPDSVRLLCAEYTRFLINRAAYYYPPMLPPEMLSDEVKMGEVDRKLWIALEDLHDGTEQSATVGQEVYGAGNAFGILPRQYIRINGESFLIFCDAPIHGIRKSKGKITFSLQGHQSTLARLRITANGTQKINPKLKFTISPGKLETVKNGMQDLECFVQADQRIIISWEKSH</sequence>
<name>A0A1G7VXD1_9SPHI</name>
<accession>A0A1G7VXD1</accession>
<protein>
    <submittedName>
        <fullName evidence="1">Uncharacterized protein</fullName>
    </submittedName>
</protein>
<keyword evidence="2" id="KW-1185">Reference proteome</keyword>
<evidence type="ECO:0000313" key="1">
    <source>
        <dbReference type="EMBL" id="SDG64454.1"/>
    </source>
</evidence>
<evidence type="ECO:0000313" key="2">
    <source>
        <dbReference type="Proteomes" id="UP000199643"/>
    </source>
</evidence>
<dbReference type="SUPFAM" id="SSF48208">
    <property type="entry name" value="Six-hairpin glycosidases"/>
    <property type="match status" value="1"/>
</dbReference>
<organism evidence="1 2">
    <name type="scientific">Pedobacter terrae</name>
    <dbReference type="NCBI Taxonomy" id="405671"/>
    <lineage>
        <taxon>Bacteria</taxon>
        <taxon>Pseudomonadati</taxon>
        <taxon>Bacteroidota</taxon>
        <taxon>Sphingobacteriia</taxon>
        <taxon>Sphingobacteriales</taxon>
        <taxon>Sphingobacteriaceae</taxon>
        <taxon>Pedobacter</taxon>
    </lineage>
</organism>
<dbReference type="InterPro" id="IPR008928">
    <property type="entry name" value="6-hairpin_glycosidase_sf"/>
</dbReference>
<dbReference type="OrthoDB" id="7520791at2"/>
<dbReference type="Proteomes" id="UP000199643">
    <property type="component" value="Unassembled WGS sequence"/>
</dbReference>
<dbReference type="GO" id="GO:0005975">
    <property type="term" value="P:carbohydrate metabolic process"/>
    <property type="evidence" value="ECO:0007669"/>
    <property type="project" value="InterPro"/>
</dbReference>
<dbReference type="STRING" id="405671.SAMN05421827_1095"/>
<dbReference type="AlphaFoldDB" id="A0A1G7VXD1"/>
<dbReference type="RefSeq" id="WP_090500337.1">
    <property type="nucleotide sequence ID" value="NZ_FNCH01000009.1"/>
</dbReference>
<reference evidence="2" key="1">
    <citation type="submission" date="2016-10" db="EMBL/GenBank/DDBJ databases">
        <authorList>
            <person name="Varghese N."/>
            <person name="Submissions S."/>
        </authorList>
    </citation>
    <scope>NUCLEOTIDE SEQUENCE [LARGE SCALE GENOMIC DNA]</scope>
    <source>
        <strain evidence="2">DSM 17933</strain>
    </source>
</reference>
<gene>
    <name evidence="1" type="ORF">SAMN05421827_1095</name>
</gene>
<dbReference type="EMBL" id="FNCH01000009">
    <property type="protein sequence ID" value="SDG64454.1"/>
    <property type="molecule type" value="Genomic_DNA"/>
</dbReference>